<dbReference type="EMBL" id="GGEC01054377">
    <property type="protein sequence ID" value="MBX34861.1"/>
    <property type="molecule type" value="Transcribed_RNA"/>
</dbReference>
<reference evidence="1" key="1">
    <citation type="submission" date="2018-02" db="EMBL/GenBank/DDBJ databases">
        <title>Rhizophora mucronata_Transcriptome.</title>
        <authorList>
            <person name="Meera S.P."/>
            <person name="Sreeshan A."/>
            <person name="Augustine A."/>
        </authorList>
    </citation>
    <scope>NUCLEOTIDE SEQUENCE</scope>
    <source>
        <tissue evidence="1">Leaf</tissue>
    </source>
</reference>
<protein>
    <submittedName>
        <fullName evidence="1">Uncharacterized protein</fullName>
    </submittedName>
</protein>
<accession>A0A2P2MXB6</accession>
<organism evidence="1">
    <name type="scientific">Rhizophora mucronata</name>
    <name type="common">Asiatic mangrove</name>
    <dbReference type="NCBI Taxonomy" id="61149"/>
    <lineage>
        <taxon>Eukaryota</taxon>
        <taxon>Viridiplantae</taxon>
        <taxon>Streptophyta</taxon>
        <taxon>Embryophyta</taxon>
        <taxon>Tracheophyta</taxon>
        <taxon>Spermatophyta</taxon>
        <taxon>Magnoliopsida</taxon>
        <taxon>eudicotyledons</taxon>
        <taxon>Gunneridae</taxon>
        <taxon>Pentapetalae</taxon>
        <taxon>rosids</taxon>
        <taxon>fabids</taxon>
        <taxon>Malpighiales</taxon>
        <taxon>Rhizophoraceae</taxon>
        <taxon>Rhizophora</taxon>
    </lineage>
</organism>
<evidence type="ECO:0000313" key="1">
    <source>
        <dbReference type="EMBL" id="MBX34861.1"/>
    </source>
</evidence>
<sequence>MLLFKDTVKTELQVYIDLTRLPSPANQQSFHGIVSIKKQFICHKNKSRNE</sequence>
<name>A0A2P2MXB6_RHIMU</name>
<proteinExistence type="predicted"/>
<dbReference type="AlphaFoldDB" id="A0A2P2MXB6"/>